<comment type="subcellular location">
    <subcellularLocation>
        <location evidence="1">Cell membrane</location>
        <topology evidence="1">Multi-pass membrane protein</topology>
    </subcellularLocation>
</comment>
<keyword evidence="2" id="KW-0813">Transport</keyword>
<keyword evidence="3" id="KW-1003">Cell membrane</keyword>
<gene>
    <name evidence="9" type="ORF">JJB07_16600</name>
</gene>
<name>A0ABS1JDF2_9BACL</name>
<dbReference type="Proteomes" id="UP000602284">
    <property type="component" value="Unassembled WGS sequence"/>
</dbReference>
<feature type="transmembrane region" description="Helical" evidence="7">
    <location>
        <begin position="183"/>
        <end position="206"/>
    </location>
</feature>
<evidence type="ECO:0000256" key="5">
    <source>
        <dbReference type="ARBA" id="ARBA00022989"/>
    </source>
</evidence>
<comment type="caution">
    <text evidence="9">The sequence shown here is derived from an EMBL/GenBank/DDBJ whole genome shotgun (WGS) entry which is preliminary data.</text>
</comment>
<reference evidence="9 10" key="1">
    <citation type="submission" date="2021-01" db="EMBL/GenBank/DDBJ databases">
        <title>Tumebacillus sp. strain ITR2 16S ribosomal RNA gene Genome sequencing and assembly.</title>
        <authorList>
            <person name="Kang M."/>
        </authorList>
    </citation>
    <scope>NUCLEOTIDE SEQUENCE [LARGE SCALE GENOMIC DNA]</scope>
    <source>
        <strain evidence="9 10">ITR2</strain>
    </source>
</reference>
<evidence type="ECO:0000256" key="1">
    <source>
        <dbReference type="ARBA" id="ARBA00004651"/>
    </source>
</evidence>
<evidence type="ECO:0000256" key="6">
    <source>
        <dbReference type="ARBA" id="ARBA00023136"/>
    </source>
</evidence>
<dbReference type="SUPFAM" id="SSF161098">
    <property type="entry name" value="MetI-like"/>
    <property type="match status" value="1"/>
</dbReference>
<sequence>MRLIKGLLICLFIFIGIFLVANVDKGVQHQELDKVNVELTHKAALDGVTLQTVTDSVPDTHVADSNLVTVPFGQVAEYVQKLKSNEYVMDAKPVAMEPPTFAFKAYVYGLKQQINQFASGDIGTITYKSNPSRAYPVSNLLPDMVVRSLSYLIPGFLLSLVLGYGLALTAAWKPRVGRVMDRLHALLLALPDFLLLVLFQFVAILLAKLAGHNVVLIMQFAGDIPLLIPLLTVSIMPALLLYGTLRIAVEREWQADYIKTAYSKGLTSTATLLYHILRNTTADVLAVLPRAVTVSITALVMSEVMCGIFGLGGYALNEKLVLVTSLPTTCGILACFALLAHGILFLLQKMLIVNTKEGA</sequence>
<feature type="transmembrane region" description="Helical" evidence="7">
    <location>
        <begin position="322"/>
        <end position="347"/>
    </location>
</feature>
<dbReference type="PANTHER" id="PTHR30465:SF44">
    <property type="entry name" value="ABC-TYPE DIPEPTIDE_OLIGOPEPTIDE TRANSPORT SYSTEM, PERMEASE COMPONENT"/>
    <property type="match status" value="1"/>
</dbReference>
<keyword evidence="5 7" id="KW-1133">Transmembrane helix</keyword>
<accession>A0ABS1JDF2</accession>
<keyword evidence="4 7" id="KW-0812">Transmembrane</keyword>
<evidence type="ECO:0000256" key="3">
    <source>
        <dbReference type="ARBA" id="ARBA00022475"/>
    </source>
</evidence>
<keyword evidence="6 7" id="KW-0472">Membrane</keyword>
<dbReference type="Gene3D" id="1.10.3720.10">
    <property type="entry name" value="MetI-like"/>
    <property type="match status" value="1"/>
</dbReference>
<dbReference type="PANTHER" id="PTHR30465">
    <property type="entry name" value="INNER MEMBRANE ABC TRANSPORTER"/>
    <property type="match status" value="1"/>
</dbReference>
<dbReference type="InterPro" id="IPR000515">
    <property type="entry name" value="MetI-like"/>
</dbReference>
<evidence type="ECO:0000259" key="8">
    <source>
        <dbReference type="Pfam" id="PF00528"/>
    </source>
</evidence>
<evidence type="ECO:0000313" key="9">
    <source>
        <dbReference type="EMBL" id="MBL0388235.1"/>
    </source>
</evidence>
<evidence type="ECO:0000256" key="7">
    <source>
        <dbReference type="SAM" id="Phobius"/>
    </source>
</evidence>
<feature type="transmembrane region" description="Helical" evidence="7">
    <location>
        <begin position="226"/>
        <end position="249"/>
    </location>
</feature>
<dbReference type="EMBL" id="JAEQNB010000005">
    <property type="protein sequence ID" value="MBL0388235.1"/>
    <property type="molecule type" value="Genomic_DNA"/>
</dbReference>
<evidence type="ECO:0000256" key="2">
    <source>
        <dbReference type="ARBA" id="ARBA00022448"/>
    </source>
</evidence>
<feature type="transmembrane region" description="Helical" evidence="7">
    <location>
        <begin position="151"/>
        <end position="171"/>
    </location>
</feature>
<proteinExistence type="predicted"/>
<keyword evidence="10" id="KW-1185">Reference proteome</keyword>
<dbReference type="InterPro" id="IPR035906">
    <property type="entry name" value="MetI-like_sf"/>
</dbReference>
<feature type="domain" description="ABC transmembrane type-1" evidence="8">
    <location>
        <begin position="163"/>
        <end position="344"/>
    </location>
</feature>
<evidence type="ECO:0000313" key="10">
    <source>
        <dbReference type="Proteomes" id="UP000602284"/>
    </source>
</evidence>
<protein>
    <submittedName>
        <fullName evidence="9">ABC transporter permease subunit</fullName>
    </submittedName>
</protein>
<dbReference type="Pfam" id="PF00528">
    <property type="entry name" value="BPD_transp_1"/>
    <property type="match status" value="1"/>
</dbReference>
<dbReference type="RefSeq" id="WP_201637000.1">
    <property type="nucleotide sequence ID" value="NZ_JAEQNB010000005.1"/>
</dbReference>
<evidence type="ECO:0000256" key="4">
    <source>
        <dbReference type="ARBA" id="ARBA00022692"/>
    </source>
</evidence>
<feature type="transmembrane region" description="Helical" evidence="7">
    <location>
        <begin position="296"/>
        <end position="316"/>
    </location>
</feature>
<organism evidence="9 10">
    <name type="scientific">Tumebacillus amylolyticus</name>
    <dbReference type="NCBI Taxonomy" id="2801339"/>
    <lineage>
        <taxon>Bacteria</taxon>
        <taxon>Bacillati</taxon>
        <taxon>Bacillota</taxon>
        <taxon>Bacilli</taxon>
        <taxon>Bacillales</taxon>
        <taxon>Alicyclobacillaceae</taxon>
        <taxon>Tumebacillus</taxon>
    </lineage>
</organism>